<sequence>LQVRMNARALKTRLRDRLRQRKFEMDRVERSHCKTASGKCKQKLREHTEASVKRREPGILQLANNYNKLCIQMQALIRQKKAPRGAIAPLPIARDGLFKLDVDDDVWQDLGLGD</sequence>
<dbReference type="OrthoDB" id="3259165at2759"/>
<dbReference type="HOGENOM" id="CLU_004552_4_0_1"/>
<gene>
    <name evidence="1" type="ORF">HYDPIDRAFT_58535</name>
</gene>
<organism evidence="1 2">
    <name type="scientific">Hydnomerulius pinastri MD-312</name>
    <dbReference type="NCBI Taxonomy" id="994086"/>
    <lineage>
        <taxon>Eukaryota</taxon>
        <taxon>Fungi</taxon>
        <taxon>Dikarya</taxon>
        <taxon>Basidiomycota</taxon>
        <taxon>Agaricomycotina</taxon>
        <taxon>Agaricomycetes</taxon>
        <taxon>Agaricomycetidae</taxon>
        <taxon>Boletales</taxon>
        <taxon>Boletales incertae sedis</taxon>
        <taxon>Leucogyrophana</taxon>
    </lineage>
</organism>
<reference evidence="1 2" key="1">
    <citation type="submission" date="2014-04" db="EMBL/GenBank/DDBJ databases">
        <title>Evolutionary Origins and Diversification of the Mycorrhizal Mutualists.</title>
        <authorList>
            <consortium name="DOE Joint Genome Institute"/>
            <consortium name="Mycorrhizal Genomics Consortium"/>
            <person name="Kohler A."/>
            <person name="Kuo A."/>
            <person name="Nagy L.G."/>
            <person name="Floudas D."/>
            <person name="Copeland A."/>
            <person name="Barry K.W."/>
            <person name="Cichocki N."/>
            <person name="Veneault-Fourrey C."/>
            <person name="LaButti K."/>
            <person name="Lindquist E.A."/>
            <person name="Lipzen A."/>
            <person name="Lundell T."/>
            <person name="Morin E."/>
            <person name="Murat C."/>
            <person name="Riley R."/>
            <person name="Ohm R."/>
            <person name="Sun H."/>
            <person name="Tunlid A."/>
            <person name="Henrissat B."/>
            <person name="Grigoriev I.V."/>
            <person name="Hibbett D.S."/>
            <person name="Martin F."/>
        </authorList>
    </citation>
    <scope>NUCLEOTIDE SEQUENCE [LARGE SCALE GENOMIC DNA]</scope>
    <source>
        <strain evidence="1 2">MD-312</strain>
    </source>
</reference>
<accession>A0A0C9VKS5</accession>
<proteinExistence type="predicted"/>
<evidence type="ECO:0000313" key="2">
    <source>
        <dbReference type="Proteomes" id="UP000053820"/>
    </source>
</evidence>
<feature type="non-terminal residue" evidence="1">
    <location>
        <position position="1"/>
    </location>
</feature>
<keyword evidence="2" id="KW-1185">Reference proteome</keyword>
<feature type="non-terminal residue" evidence="1">
    <location>
        <position position="114"/>
    </location>
</feature>
<evidence type="ECO:0000313" key="1">
    <source>
        <dbReference type="EMBL" id="KIJ58130.1"/>
    </source>
</evidence>
<protein>
    <submittedName>
        <fullName evidence="1">Uncharacterized protein</fullName>
    </submittedName>
</protein>
<name>A0A0C9VKS5_9AGAM</name>
<dbReference type="AlphaFoldDB" id="A0A0C9VKS5"/>
<dbReference type="Proteomes" id="UP000053820">
    <property type="component" value="Unassembled WGS sequence"/>
</dbReference>
<dbReference type="EMBL" id="KN839981">
    <property type="protein sequence ID" value="KIJ58130.1"/>
    <property type="molecule type" value="Genomic_DNA"/>
</dbReference>